<evidence type="ECO:0000313" key="7">
    <source>
        <dbReference type="EMBL" id="RCW90766.1"/>
    </source>
</evidence>
<feature type="transmembrane region" description="Helical" evidence="6">
    <location>
        <begin position="305"/>
        <end position="328"/>
    </location>
</feature>
<feature type="transmembrane region" description="Helical" evidence="6">
    <location>
        <begin position="433"/>
        <end position="454"/>
    </location>
</feature>
<feature type="transmembrane region" description="Helical" evidence="6">
    <location>
        <begin position="52"/>
        <end position="70"/>
    </location>
</feature>
<feature type="transmembrane region" description="Helical" evidence="6">
    <location>
        <begin position="377"/>
        <end position="395"/>
    </location>
</feature>
<feature type="transmembrane region" description="Helical" evidence="6">
    <location>
        <begin position="183"/>
        <end position="200"/>
    </location>
</feature>
<dbReference type="OrthoDB" id="8609648at2"/>
<dbReference type="InterPro" id="IPR050833">
    <property type="entry name" value="Poly_Biosynth_Transport"/>
</dbReference>
<reference evidence="7 8" key="1">
    <citation type="submission" date="2018-07" db="EMBL/GenBank/DDBJ databases">
        <title>Genomic Encyclopedia of Type Strains, Phase III (KMG-III): the genomes of soil and plant-associated and newly described type strains.</title>
        <authorList>
            <person name="Whitman W."/>
        </authorList>
    </citation>
    <scope>NUCLEOTIDE SEQUENCE [LARGE SCALE GENOMIC DNA]</scope>
    <source>
        <strain evidence="7 8">CECT 7958</strain>
    </source>
</reference>
<dbReference type="RefSeq" id="WP_114310337.1">
    <property type="nucleotide sequence ID" value="NZ_QPJO01000004.1"/>
</dbReference>
<feature type="transmembrane region" description="Helical" evidence="6">
    <location>
        <begin position="154"/>
        <end position="177"/>
    </location>
</feature>
<feature type="transmembrane region" description="Helical" evidence="6">
    <location>
        <begin position="91"/>
        <end position="113"/>
    </location>
</feature>
<comment type="subcellular location">
    <subcellularLocation>
        <location evidence="1">Cell membrane</location>
        <topology evidence="1">Multi-pass membrane protein</topology>
    </subcellularLocation>
</comment>
<feature type="transmembrane region" description="Helical" evidence="6">
    <location>
        <begin position="474"/>
        <end position="492"/>
    </location>
</feature>
<keyword evidence="4 6" id="KW-1133">Transmembrane helix</keyword>
<evidence type="ECO:0000256" key="3">
    <source>
        <dbReference type="ARBA" id="ARBA00022692"/>
    </source>
</evidence>
<sequence length="512" mass="59408">MSRVAFTLKNAWIALVFQVLYIIIQFFSRTIFLENLGDEFIGTVETLKSILQFLNLSELGIGTAVGFALYKPLFDKNRAKINEIIGYLGFLYKRIGLFILSVSLLLIAFFPLVFKNTTIELPIIIFLFIALLVSNLLSYFFAYYMFLFHADQKGYINTTIGQSVFILRLFLQCVVLLYLNDIILWIALELLTPFIYIYILRKKVRQTYPWLIFNLKITKVIRKNQKGLLRKIKQISFHKLGSFVSNSTDNIIIFSLVSPAMVAFVGNYQMIMNNINLLVSKLFEGTDAGVGNLVAENNKTNMLKVFWEFMALRFFIAGCSTVLLYTGFNDLITIWLGEKYLLSNTILTVLILIFFMLQIRQPVDSFKQAYGLYDDIWSPVIQSLINLTLSIIFVIKYGVLGVFLGTLISQFIIVMLWRPYYVFKYGFKINHFMYWKGISLHLLYVVMALMIYKYCASFFEIQENLNLFSLLGTLMKFGILFFLIYFSILSLLSKGFKDLISRLFILIKKKIK</sequence>
<keyword evidence="5 6" id="KW-0472">Membrane</keyword>
<gene>
    <name evidence="7" type="ORF">DFQ08_104165</name>
</gene>
<feature type="transmembrane region" description="Helical" evidence="6">
    <location>
        <begin position="12"/>
        <end position="32"/>
    </location>
</feature>
<evidence type="ECO:0000256" key="6">
    <source>
        <dbReference type="SAM" id="Phobius"/>
    </source>
</evidence>
<keyword evidence="8" id="KW-1185">Reference proteome</keyword>
<keyword evidence="3 6" id="KW-0812">Transmembrane</keyword>
<evidence type="ECO:0000256" key="1">
    <source>
        <dbReference type="ARBA" id="ARBA00004651"/>
    </source>
</evidence>
<feature type="transmembrane region" description="Helical" evidence="6">
    <location>
        <begin position="401"/>
        <end position="421"/>
    </location>
</feature>
<dbReference type="GO" id="GO:0005886">
    <property type="term" value="C:plasma membrane"/>
    <property type="evidence" value="ECO:0007669"/>
    <property type="project" value="UniProtKB-SubCell"/>
</dbReference>
<evidence type="ECO:0000256" key="2">
    <source>
        <dbReference type="ARBA" id="ARBA00022475"/>
    </source>
</evidence>
<evidence type="ECO:0000313" key="8">
    <source>
        <dbReference type="Proteomes" id="UP000253436"/>
    </source>
</evidence>
<dbReference type="PANTHER" id="PTHR30250:SF26">
    <property type="entry name" value="PSMA PROTEIN"/>
    <property type="match status" value="1"/>
</dbReference>
<proteinExistence type="predicted"/>
<accession>A0A368ZCL1</accession>
<protein>
    <submittedName>
        <fullName evidence="7">O-antigen/teichoic acid export membrane protein</fullName>
    </submittedName>
</protein>
<dbReference type="EMBL" id="QPJO01000004">
    <property type="protein sequence ID" value="RCW90766.1"/>
    <property type="molecule type" value="Genomic_DNA"/>
</dbReference>
<dbReference type="AlphaFoldDB" id="A0A368ZCL1"/>
<name>A0A368ZCL1_9FLAO</name>
<evidence type="ECO:0000256" key="4">
    <source>
        <dbReference type="ARBA" id="ARBA00022989"/>
    </source>
</evidence>
<comment type="caution">
    <text evidence="7">The sequence shown here is derived from an EMBL/GenBank/DDBJ whole genome shotgun (WGS) entry which is preliminary data.</text>
</comment>
<keyword evidence="2" id="KW-1003">Cell membrane</keyword>
<evidence type="ECO:0000256" key="5">
    <source>
        <dbReference type="ARBA" id="ARBA00023136"/>
    </source>
</evidence>
<dbReference type="Proteomes" id="UP000253436">
    <property type="component" value="Unassembled WGS sequence"/>
</dbReference>
<dbReference type="PANTHER" id="PTHR30250">
    <property type="entry name" value="PST FAMILY PREDICTED COLANIC ACID TRANSPORTER"/>
    <property type="match status" value="1"/>
</dbReference>
<organism evidence="7 8">
    <name type="scientific">Winogradskyella arenosi</name>
    <dbReference type="NCBI Taxonomy" id="533325"/>
    <lineage>
        <taxon>Bacteria</taxon>
        <taxon>Pseudomonadati</taxon>
        <taxon>Bacteroidota</taxon>
        <taxon>Flavobacteriia</taxon>
        <taxon>Flavobacteriales</taxon>
        <taxon>Flavobacteriaceae</taxon>
        <taxon>Winogradskyella</taxon>
    </lineage>
</organism>
<feature type="transmembrane region" description="Helical" evidence="6">
    <location>
        <begin position="119"/>
        <end position="142"/>
    </location>
</feature>
<feature type="transmembrane region" description="Helical" evidence="6">
    <location>
        <begin position="340"/>
        <end position="357"/>
    </location>
</feature>